<dbReference type="AlphaFoldDB" id="A0A0A9BFB3"/>
<reference evidence="1" key="2">
    <citation type="journal article" date="2015" name="Data Brief">
        <title>Shoot transcriptome of the giant reed, Arundo donax.</title>
        <authorList>
            <person name="Barrero R.A."/>
            <person name="Guerrero F.D."/>
            <person name="Moolhuijzen P."/>
            <person name="Goolsby J.A."/>
            <person name="Tidwell J."/>
            <person name="Bellgard S.E."/>
            <person name="Bellgard M.I."/>
        </authorList>
    </citation>
    <scope>NUCLEOTIDE SEQUENCE</scope>
    <source>
        <tissue evidence="1">Shoot tissue taken approximately 20 cm above the soil surface</tissue>
    </source>
</reference>
<protein>
    <submittedName>
        <fullName evidence="1">Uncharacterized protein</fullName>
    </submittedName>
</protein>
<name>A0A0A9BFB3_ARUDO</name>
<evidence type="ECO:0000313" key="1">
    <source>
        <dbReference type="EMBL" id="JAD62619.1"/>
    </source>
</evidence>
<sequence length="44" mass="5221">MGRTGSRVQVKKMNWWKRLRQRRGRAKVAAGSRPWRRFGHGKSV</sequence>
<dbReference type="EMBL" id="GBRH01235276">
    <property type="protein sequence ID" value="JAD62619.1"/>
    <property type="molecule type" value="Transcribed_RNA"/>
</dbReference>
<accession>A0A0A9BFB3</accession>
<proteinExistence type="predicted"/>
<organism evidence="1">
    <name type="scientific">Arundo donax</name>
    <name type="common">Giant reed</name>
    <name type="synonym">Donax arundinaceus</name>
    <dbReference type="NCBI Taxonomy" id="35708"/>
    <lineage>
        <taxon>Eukaryota</taxon>
        <taxon>Viridiplantae</taxon>
        <taxon>Streptophyta</taxon>
        <taxon>Embryophyta</taxon>
        <taxon>Tracheophyta</taxon>
        <taxon>Spermatophyta</taxon>
        <taxon>Magnoliopsida</taxon>
        <taxon>Liliopsida</taxon>
        <taxon>Poales</taxon>
        <taxon>Poaceae</taxon>
        <taxon>PACMAD clade</taxon>
        <taxon>Arundinoideae</taxon>
        <taxon>Arundineae</taxon>
        <taxon>Arundo</taxon>
    </lineage>
</organism>
<reference evidence="1" key="1">
    <citation type="submission" date="2014-09" db="EMBL/GenBank/DDBJ databases">
        <authorList>
            <person name="Magalhaes I.L.F."/>
            <person name="Oliveira U."/>
            <person name="Santos F.R."/>
            <person name="Vidigal T.H.D.A."/>
            <person name="Brescovit A.D."/>
            <person name="Santos A.J."/>
        </authorList>
    </citation>
    <scope>NUCLEOTIDE SEQUENCE</scope>
    <source>
        <tissue evidence="1">Shoot tissue taken approximately 20 cm above the soil surface</tissue>
    </source>
</reference>